<organism evidence="1">
    <name type="scientific">Opuntia streptacantha</name>
    <name type="common">Prickly pear cactus</name>
    <name type="synonym">Opuntia cardona</name>
    <dbReference type="NCBI Taxonomy" id="393608"/>
    <lineage>
        <taxon>Eukaryota</taxon>
        <taxon>Viridiplantae</taxon>
        <taxon>Streptophyta</taxon>
        <taxon>Embryophyta</taxon>
        <taxon>Tracheophyta</taxon>
        <taxon>Spermatophyta</taxon>
        <taxon>Magnoliopsida</taxon>
        <taxon>eudicotyledons</taxon>
        <taxon>Gunneridae</taxon>
        <taxon>Pentapetalae</taxon>
        <taxon>Caryophyllales</taxon>
        <taxon>Cactineae</taxon>
        <taxon>Cactaceae</taxon>
        <taxon>Opuntioideae</taxon>
        <taxon>Opuntia</taxon>
    </lineage>
</organism>
<evidence type="ECO:0000313" key="1">
    <source>
        <dbReference type="EMBL" id="MBA4619194.1"/>
    </source>
</evidence>
<dbReference type="AlphaFoldDB" id="A0A7C8YIE3"/>
<name>A0A7C8YIE3_OPUST</name>
<dbReference type="EMBL" id="GISG01024114">
    <property type="protein sequence ID" value="MBA4619194.1"/>
    <property type="molecule type" value="Transcribed_RNA"/>
</dbReference>
<sequence length="101" mass="11323">MQLPHLFNSIGLKNEQRVRMGVNPTCFKCGDPNPDLPNLKVLISMRTLFSNLTVVKNANYENSCWVKNFPSILLIVLGAQAVNYGPRSDPLVTVFGYTIRI</sequence>
<proteinExistence type="predicted"/>
<protein>
    <submittedName>
        <fullName evidence="1">Uncharacterized protein</fullName>
    </submittedName>
</protein>
<reference evidence="1" key="2">
    <citation type="submission" date="2020-07" db="EMBL/GenBank/DDBJ databases">
        <authorList>
            <person name="Vera ALvarez R."/>
            <person name="Arias-Moreno D.M."/>
            <person name="Jimenez-Jacinto V."/>
            <person name="Jimenez-Bremont J.F."/>
            <person name="Swaminathan K."/>
            <person name="Moose S.P."/>
            <person name="Guerrero-Gonzalez M.L."/>
            <person name="Marino-Ramirez L."/>
            <person name="Landsman D."/>
            <person name="Rodriguez-Kessler M."/>
            <person name="Delgado-Sanchez P."/>
        </authorList>
    </citation>
    <scope>NUCLEOTIDE SEQUENCE</scope>
    <source>
        <tissue evidence="1">Cladode</tissue>
    </source>
</reference>
<reference evidence="1" key="1">
    <citation type="journal article" date="2013" name="J. Plant Res.">
        <title>Effect of fungi and light on seed germination of three Opuntia species from semiarid lands of central Mexico.</title>
        <authorList>
            <person name="Delgado-Sanchez P."/>
            <person name="Jimenez-Bremont J.F."/>
            <person name="Guerrero-Gonzalez Mde L."/>
            <person name="Flores J."/>
        </authorList>
    </citation>
    <scope>NUCLEOTIDE SEQUENCE</scope>
    <source>
        <tissue evidence="1">Cladode</tissue>
    </source>
</reference>
<accession>A0A7C8YIE3</accession>